<organism evidence="2 3">
    <name type="scientific">Lapillicoccus jejuensis</name>
    <dbReference type="NCBI Taxonomy" id="402171"/>
    <lineage>
        <taxon>Bacteria</taxon>
        <taxon>Bacillati</taxon>
        <taxon>Actinomycetota</taxon>
        <taxon>Actinomycetes</taxon>
        <taxon>Micrococcales</taxon>
        <taxon>Intrasporangiaceae</taxon>
        <taxon>Lapillicoccus</taxon>
    </lineage>
</organism>
<reference evidence="2 3" key="1">
    <citation type="submission" date="2019-06" db="EMBL/GenBank/DDBJ databases">
        <title>Sequencing the genomes of 1000 actinobacteria strains.</title>
        <authorList>
            <person name="Klenk H.-P."/>
        </authorList>
    </citation>
    <scope>NUCLEOTIDE SEQUENCE [LARGE SCALE GENOMIC DNA]</scope>
    <source>
        <strain evidence="2 3">DSM 18607</strain>
    </source>
</reference>
<dbReference type="EMBL" id="VFMN01000001">
    <property type="protein sequence ID" value="TQJ10895.1"/>
    <property type="molecule type" value="Genomic_DNA"/>
</dbReference>
<dbReference type="Gene3D" id="3.40.50.1110">
    <property type="entry name" value="SGNH hydrolase"/>
    <property type="match status" value="1"/>
</dbReference>
<gene>
    <name evidence="2" type="ORF">FB458_4038</name>
</gene>
<dbReference type="Proteomes" id="UP000317893">
    <property type="component" value="Unassembled WGS sequence"/>
</dbReference>
<protein>
    <submittedName>
        <fullName evidence="2">Lysophospholipase L1-like esterase</fullName>
    </submittedName>
</protein>
<dbReference type="PANTHER" id="PTHR30383:SF5">
    <property type="entry name" value="SGNH HYDROLASE-TYPE ESTERASE DOMAIN-CONTAINING PROTEIN"/>
    <property type="match status" value="1"/>
</dbReference>
<dbReference type="SUPFAM" id="SSF52266">
    <property type="entry name" value="SGNH hydrolase"/>
    <property type="match status" value="1"/>
</dbReference>
<name>A0A542E6D1_9MICO</name>
<dbReference type="Pfam" id="PF13472">
    <property type="entry name" value="Lipase_GDSL_2"/>
    <property type="match status" value="1"/>
</dbReference>
<sequence length="237" mass="25655">MAFAYDNLSHRPSGPFLRAASAVLPGVRAVQDQVAPYAAWWREHNARAASGDGPLWVAIGDSMTQGIGASAPDRGWAGQLSAELSRDGWPHRLVNLAVTGARVQDVLDRQLPALDGLRAEQDVALVTVMVGSNDLVRREYREGLVARFEALLPRLPRGAVVATLPNPRREVAVVDAMLRERAATGDVVLADLRSEGPHSWRGRLAPDFFHPNDLGYGEMAQVVRRAVDATGVTRTVS</sequence>
<dbReference type="InterPro" id="IPR013830">
    <property type="entry name" value="SGNH_hydro"/>
</dbReference>
<proteinExistence type="predicted"/>
<dbReference type="PANTHER" id="PTHR30383">
    <property type="entry name" value="THIOESTERASE 1/PROTEASE 1/LYSOPHOSPHOLIPASE L1"/>
    <property type="match status" value="1"/>
</dbReference>
<comment type="caution">
    <text evidence="2">The sequence shown here is derived from an EMBL/GenBank/DDBJ whole genome shotgun (WGS) entry which is preliminary data.</text>
</comment>
<dbReference type="OrthoDB" id="3288625at2"/>
<evidence type="ECO:0000313" key="3">
    <source>
        <dbReference type="Proteomes" id="UP000317893"/>
    </source>
</evidence>
<dbReference type="CDD" id="cd00229">
    <property type="entry name" value="SGNH_hydrolase"/>
    <property type="match status" value="1"/>
</dbReference>
<evidence type="ECO:0000313" key="2">
    <source>
        <dbReference type="EMBL" id="TQJ10895.1"/>
    </source>
</evidence>
<accession>A0A542E6D1</accession>
<dbReference type="InterPro" id="IPR051532">
    <property type="entry name" value="Ester_Hydrolysis_Enzymes"/>
</dbReference>
<dbReference type="RefSeq" id="WP_141850051.1">
    <property type="nucleotide sequence ID" value="NZ_BAAAPR010000019.1"/>
</dbReference>
<feature type="domain" description="SGNH hydrolase-type esterase" evidence="1">
    <location>
        <begin position="58"/>
        <end position="216"/>
    </location>
</feature>
<dbReference type="GO" id="GO:0004622">
    <property type="term" value="F:phosphatidylcholine lysophospholipase activity"/>
    <property type="evidence" value="ECO:0007669"/>
    <property type="project" value="TreeGrafter"/>
</dbReference>
<keyword evidence="3" id="KW-1185">Reference proteome</keyword>
<evidence type="ECO:0000259" key="1">
    <source>
        <dbReference type="Pfam" id="PF13472"/>
    </source>
</evidence>
<dbReference type="InterPro" id="IPR036514">
    <property type="entry name" value="SGNH_hydro_sf"/>
</dbReference>
<dbReference type="AlphaFoldDB" id="A0A542E6D1"/>